<dbReference type="InterPro" id="IPR036236">
    <property type="entry name" value="Znf_C2H2_sf"/>
</dbReference>
<evidence type="ECO:0000313" key="9">
    <source>
        <dbReference type="Proteomes" id="UP000265000"/>
    </source>
</evidence>
<dbReference type="PROSITE" id="PS00028">
    <property type="entry name" value="ZINC_FINGER_C2H2_1"/>
    <property type="match status" value="4"/>
</dbReference>
<protein>
    <recommendedName>
        <fullName evidence="7">C2H2-type domain-containing protein</fullName>
    </recommendedName>
</protein>
<keyword evidence="2" id="KW-0677">Repeat</keyword>
<reference evidence="8" key="2">
    <citation type="submission" date="2025-09" db="UniProtKB">
        <authorList>
            <consortium name="Ensembl"/>
        </authorList>
    </citation>
    <scope>IDENTIFICATION</scope>
</reference>
<feature type="domain" description="C2H2-type" evidence="7">
    <location>
        <begin position="235"/>
        <end position="262"/>
    </location>
</feature>
<feature type="domain" description="C2H2-type" evidence="7">
    <location>
        <begin position="207"/>
        <end position="234"/>
    </location>
</feature>
<feature type="region of interest" description="Disordered" evidence="6">
    <location>
        <begin position="287"/>
        <end position="328"/>
    </location>
</feature>
<evidence type="ECO:0000256" key="2">
    <source>
        <dbReference type="ARBA" id="ARBA00022737"/>
    </source>
</evidence>
<dbReference type="FunFam" id="3.30.160.60:FF:000110">
    <property type="entry name" value="Zinc finger protein-like"/>
    <property type="match status" value="1"/>
</dbReference>
<evidence type="ECO:0000256" key="6">
    <source>
        <dbReference type="SAM" id="MobiDB-lite"/>
    </source>
</evidence>
<dbReference type="Proteomes" id="UP000265000">
    <property type="component" value="Unplaced"/>
</dbReference>
<dbReference type="PANTHER" id="PTHR24379">
    <property type="entry name" value="KRAB AND ZINC FINGER DOMAIN-CONTAINING"/>
    <property type="match status" value="1"/>
</dbReference>
<accession>A0A3Q2PQA6</accession>
<dbReference type="GeneTree" id="ENSGT00940000162287"/>
<dbReference type="GO" id="GO:0008270">
    <property type="term" value="F:zinc ion binding"/>
    <property type="evidence" value="ECO:0007669"/>
    <property type="project" value="UniProtKB-KW"/>
</dbReference>
<evidence type="ECO:0000256" key="4">
    <source>
        <dbReference type="ARBA" id="ARBA00022833"/>
    </source>
</evidence>
<feature type="compositionally biased region" description="Basic and acidic residues" evidence="6">
    <location>
        <begin position="373"/>
        <end position="386"/>
    </location>
</feature>
<dbReference type="Pfam" id="PF00096">
    <property type="entry name" value="zf-C2H2"/>
    <property type="match status" value="2"/>
</dbReference>
<reference evidence="8" key="1">
    <citation type="submission" date="2025-08" db="UniProtKB">
        <authorList>
            <consortium name="Ensembl"/>
        </authorList>
    </citation>
    <scope>IDENTIFICATION</scope>
</reference>
<dbReference type="Gene3D" id="3.30.160.60">
    <property type="entry name" value="Classic Zinc Finger"/>
    <property type="match status" value="3"/>
</dbReference>
<proteinExistence type="predicted"/>
<keyword evidence="1" id="KW-0479">Metal-binding</keyword>
<dbReference type="GO" id="GO:0000981">
    <property type="term" value="F:DNA-binding transcription factor activity, RNA polymerase II-specific"/>
    <property type="evidence" value="ECO:0007669"/>
    <property type="project" value="TreeGrafter"/>
</dbReference>
<evidence type="ECO:0000313" key="8">
    <source>
        <dbReference type="Ensembl" id="ENSFHEP00000015159.1"/>
    </source>
</evidence>
<dbReference type="InterPro" id="IPR013087">
    <property type="entry name" value="Znf_C2H2_type"/>
</dbReference>
<feature type="domain" description="C2H2-type" evidence="7">
    <location>
        <begin position="264"/>
        <end position="291"/>
    </location>
</feature>
<evidence type="ECO:0000256" key="3">
    <source>
        <dbReference type="ARBA" id="ARBA00022771"/>
    </source>
</evidence>
<keyword evidence="4" id="KW-0862">Zinc</keyword>
<dbReference type="GO" id="GO:0000977">
    <property type="term" value="F:RNA polymerase II transcription regulatory region sequence-specific DNA binding"/>
    <property type="evidence" value="ECO:0007669"/>
    <property type="project" value="TreeGrafter"/>
</dbReference>
<dbReference type="SMART" id="SM00355">
    <property type="entry name" value="ZnF_C2H2"/>
    <property type="match status" value="6"/>
</dbReference>
<evidence type="ECO:0000259" key="7">
    <source>
        <dbReference type="PROSITE" id="PS50157"/>
    </source>
</evidence>
<dbReference type="Ensembl" id="ENSFHET00000023200.1">
    <property type="protein sequence ID" value="ENSFHEP00000015159.1"/>
    <property type="gene ID" value="ENSFHEG00000016762.1"/>
</dbReference>
<dbReference type="GO" id="GO:0005634">
    <property type="term" value="C:nucleus"/>
    <property type="evidence" value="ECO:0007669"/>
    <property type="project" value="TreeGrafter"/>
</dbReference>
<feature type="domain" description="C2H2-type" evidence="7">
    <location>
        <begin position="180"/>
        <end position="207"/>
    </location>
</feature>
<dbReference type="PANTHER" id="PTHR24379:SF127">
    <property type="entry name" value="BLOODY FINGERS-RELATED"/>
    <property type="match status" value="1"/>
</dbReference>
<dbReference type="PROSITE" id="PS50157">
    <property type="entry name" value="ZINC_FINGER_C2H2_2"/>
    <property type="match status" value="5"/>
</dbReference>
<evidence type="ECO:0000256" key="1">
    <source>
        <dbReference type="ARBA" id="ARBA00022723"/>
    </source>
</evidence>
<feature type="compositionally biased region" description="Basic and acidic residues" evidence="6">
    <location>
        <begin position="75"/>
        <end position="84"/>
    </location>
</feature>
<keyword evidence="3 5" id="KW-0863">Zinc-finger</keyword>
<dbReference type="Pfam" id="PF12874">
    <property type="entry name" value="zf-met"/>
    <property type="match status" value="1"/>
</dbReference>
<feature type="region of interest" description="Disordered" evidence="6">
    <location>
        <begin position="1"/>
        <end position="60"/>
    </location>
</feature>
<dbReference type="SUPFAM" id="SSF57667">
    <property type="entry name" value="beta-beta-alpha zinc fingers"/>
    <property type="match status" value="4"/>
</dbReference>
<feature type="compositionally biased region" description="Polar residues" evidence="6">
    <location>
        <begin position="26"/>
        <end position="36"/>
    </location>
</feature>
<feature type="domain" description="C2H2-type" evidence="7">
    <location>
        <begin position="112"/>
        <end position="139"/>
    </location>
</feature>
<keyword evidence="9" id="KW-1185">Reference proteome</keyword>
<evidence type="ECO:0000256" key="5">
    <source>
        <dbReference type="PROSITE-ProRule" id="PRU00042"/>
    </source>
</evidence>
<dbReference type="STRING" id="8078.ENSFHEP00000015159"/>
<feature type="region of interest" description="Disordered" evidence="6">
    <location>
        <begin position="369"/>
        <end position="440"/>
    </location>
</feature>
<dbReference type="AlphaFoldDB" id="A0A3Q2PQA6"/>
<name>A0A3Q2PQA6_FUNHE</name>
<organism evidence="8 9">
    <name type="scientific">Fundulus heteroclitus</name>
    <name type="common">Killifish</name>
    <name type="synonym">Mummichog</name>
    <dbReference type="NCBI Taxonomy" id="8078"/>
    <lineage>
        <taxon>Eukaryota</taxon>
        <taxon>Metazoa</taxon>
        <taxon>Chordata</taxon>
        <taxon>Craniata</taxon>
        <taxon>Vertebrata</taxon>
        <taxon>Euteleostomi</taxon>
        <taxon>Actinopterygii</taxon>
        <taxon>Neopterygii</taxon>
        <taxon>Teleostei</taxon>
        <taxon>Neoteleostei</taxon>
        <taxon>Acanthomorphata</taxon>
        <taxon>Ovalentaria</taxon>
        <taxon>Atherinomorphae</taxon>
        <taxon>Cyprinodontiformes</taxon>
        <taxon>Fundulidae</taxon>
        <taxon>Fundulus</taxon>
    </lineage>
</organism>
<feature type="region of interest" description="Disordered" evidence="6">
    <location>
        <begin position="72"/>
        <end position="96"/>
    </location>
</feature>
<sequence length="440" mass="50143">MDPHQERPSVRSANTAALQMLEVKTSPDQQTTSSGPDQEDQLYNDRKTTLHPLQRQTETDENLTFNHTNVFTPVSKDDTEDMKKCPSVQPSLNSQIKEEARDLESPRDTKQLSCFFCAAEFTTGGLLTIHTSGHTGEKLLTCVICKKTFYSESELVDHECESLQRPQSQTEGQTPANKLLCCSECGEGSSTNEDLSLHMKLHSRELFTCPICNTSCSDRDSLIHHMRLHTRQTQFTCHVCGKDFAWRRHLTKHMEVHSKRKKVFRCRVCGAEFCTYYLLSKHKSVHQTSELPRGQTENNKEEMAATGDNAGAREPTNTDSESLKETNVKVSTSFKTENNFWTESSKPVPNSTPKGCNYVSQTDENTTFNAKTWEVKREDSEPPQVKEEEEETEIGRFTFSPVPMKTEENEDEPQSFHLQPQTEEDKDRLEEEEQGKIKTV</sequence>